<proteinExistence type="predicted"/>
<evidence type="ECO:0000313" key="1">
    <source>
        <dbReference type="EMBL" id="DAE28732.1"/>
    </source>
</evidence>
<protein>
    <submittedName>
        <fullName evidence="1">Uncharacterized protein</fullName>
    </submittedName>
</protein>
<reference evidence="1" key="1">
    <citation type="journal article" date="2021" name="Proc. Natl. Acad. Sci. U.S.A.">
        <title>A Catalog of Tens of Thousands of Viruses from Human Metagenomes Reveals Hidden Associations with Chronic Diseases.</title>
        <authorList>
            <person name="Tisza M.J."/>
            <person name="Buck C.B."/>
        </authorList>
    </citation>
    <scope>NUCLEOTIDE SEQUENCE</scope>
    <source>
        <strain evidence="1">CtmTa7</strain>
    </source>
</reference>
<name>A0A8S5RCM1_9VIRU</name>
<sequence>MTRRDRDNRTVKDMIYELIKTCSGSQVSRSEAN</sequence>
<dbReference type="EMBL" id="BK059091">
    <property type="protein sequence ID" value="DAE28732.1"/>
    <property type="molecule type" value="Genomic_DNA"/>
</dbReference>
<accession>A0A8S5RCM1</accession>
<organism evidence="1">
    <name type="scientific">virus sp. ctmTa7</name>
    <dbReference type="NCBI Taxonomy" id="2828255"/>
    <lineage>
        <taxon>Viruses</taxon>
    </lineage>
</organism>